<feature type="chain" id="PRO_5042228696" evidence="2">
    <location>
        <begin position="28"/>
        <end position="138"/>
    </location>
</feature>
<protein>
    <submittedName>
        <fullName evidence="4">Uncharacterized protein</fullName>
    </submittedName>
</protein>
<feature type="region of interest" description="Disordered" evidence="1">
    <location>
        <begin position="77"/>
        <end position="107"/>
    </location>
</feature>
<name>A0AAF3J5Y2_9BILA</name>
<feature type="compositionally biased region" description="Low complexity" evidence="1">
    <location>
        <begin position="80"/>
        <end position="89"/>
    </location>
</feature>
<dbReference type="Proteomes" id="UP000887575">
    <property type="component" value="Unassembled WGS sequence"/>
</dbReference>
<evidence type="ECO:0000256" key="2">
    <source>
        <dbReference type="SAM" id="SignalP"/>
    </source>
</evidence>
<dbReference type="WBParaSite" id="MBELARI_LOCUS18263">
    <property type="protein sequence ID" value="MBELARI_LOCUS18263"/>
    <property type="gene ID" value="MBELARI_LOCUS18263"/>
</dbReference>
<keyword evidence="3" id="KW-1185">Reference proteome</keyword>
<feature type="signal peptide" evidence="2">
    <location>
        <begin position="1"/>
        <end position="27"/>
    </location>
</feature>
<evidence type="ECO:0000313" key="3">
    <source>
        <dbReference type="Proteomes" id="UP000887575"/>
    </source>
</evidence>
<reference evidence="4" key="1">
    <citation type="submission" date="2024-02" db="UniProtKB">
        <authorList>
            <consortium name="WormBaseParasite"/>
        </authorList>
    </citation>
    <scope>IDENTIFICATION</scope>
</reference>
<proteinExistence type="predicted"/>
<accession>A0AAF3J5Y2</accession>
<sequence length="138" mass="14595">MKAISHCQNMYLLPILTASLLFVFVSGEGYVTPPTDAAVESNLLTGTGPSMPTYPTPSVSMGVDAASVDTDNQINAVQPSSTEPISSSSNCNDQGVSSSSTTPSSLPESYLRRLAVFRRVMAARARAAVARRKAVRKL</sequence>
<evidence type="ECO:0000256" key="1">
    <source>
        <dbReference type="SAM" id="MobiDB-lite"/>
    </source>
</evidence>
<evidence type="ECO:0000313" key="4">
    <source>
        <dbReference type="WBParaSite" id="MBELARI_LOCUS18263"/>
    </source>
</evidence>
<feature type="compositionally biased region" description="Low complexity" evidence="1">
    <location>
        <begin position="97"/>
        <end position="107"/>
    </location>
</feature>
<dbReference type="AlphaFoldDB" id="A0AAF3J5Y2"/>
<organism evidence="3 4">
    <name type="scientific">Mesorhabditis belari</name>
    <dbReference type="NCBI Taxonomy" id="2138241"/>
    <lineage>
        <taxon>Eukaryota</taxon>
        <taxon>Metazoa</taxon>
        <taxon>Ecdysozoa</taxon>
        <taxon>Nematoda</taxon>
        <taxon>Chromadorea</taxon>
        <taxon>Rhabditida</taxon>
        <taxon>Rhabditina</taxon>
        <taxon>Rhabditomorpha</taxon>
        <taxon>Rhabditoidea</taxon>
        <taxon>Rhabditidae</taxon>
        <taxon>Mesorhabditinae</taxon>
        <taxon>Mesorhabditis</taxon>
    </lineage>
</organism>
<keyword evidence="2" id="KW-0732">Signal</keyword>